<accession>U2M3U3</accession>
<gene>
    <name evidence="1" type="ORF">RUMCAL_02122</name>
</gene>
<dbReference type="EMBL" id="AWVF01000262">
    <property type="protein sequence ID" value="ERJ93998.1"/>
    <property type="molecule type" value="Genomic_DNA"/>
</dbReference>
<sequence>MLLFLFFGDFSNAVFVFPRKVKRALWYFSRVPVFVMFDFQVALGQHRTKLVRKV</sequence>
<dbReference type="HOGENOM" id="CLU_3055298_0_0_9"/>
<protein>
    <submittedName>
        <fullName evidence="1">Uncharacterized protein</fullName>
    </submittedName>
</protein>
<keyword evidence="2" id="KW-1185">Reference proteome</keyword>
<dbReference type="STRING" id="411473.RUMCAL_02122"/>
<organism evidence="1 2">
    <name type="scientific">Ruminococcus callidus ATCC 27760</name>
    <dbReference type="NCBI Taxonomy" id="411473"/>
    <lineage>
        <taxon>Bacteria</taxon>
        <taxon>Bacillati</taxon>
        <taxon>Bacillota</taxon>
        <taxon>Clostridia</taxon>
        <taxon>Eubacteriales</taxon>
        <taxon>Oscillospiraceae</taxon>
        <taxon>Ruminococcus</taxon>
    </lineage>
</organism>
<evidence type="ECO:0000313" key="1">
    <source>
        <dbReference type="EMBL" id="ERJ93998.1"/>
    </source>
</evidence>
<feature type="non-terminal residue" evidence="1">
    <location>
        <position position="54"/>
    </location>
</feature>
<dbReference type="AlphaFoldDB" id="U2M3U3"/>
<evidence type="ECO:0000313" key="2">
    <source>
        <dbReference type="Proteomes" id="UP000016662"/>
    </source>
</evidence>
<dbReference type="Proteomes" id="UP000016662">
    <property type="component" value="Unassembled WGS sequence"/>
</dbReference>
<reference evidence="1 2" key="1">
    <citation type="submission" date="2013-07" db="EMBL/GenBank/DDBJ databases">
        <authorList>
            <person name="Weinstock G."/>
            <person name="Sodergren E."/>
            <person name="Wylie T."/>
            <person name="Fulton L."/>
            <person name="Fulton R."/>
            <person name="Fronick C."/>
            <person name="O'Laughlin M."/>
            <person name="Godfrey J."/>
            <person name="Miner T."/>
            <person name="Herter B."/>
            <person name="Appelbaum E."/>
            <person name="Cordes M."/>
            <person name="Lek S."/>
            <person name="Wollam A."/>
            <person name="Pepin K.H."/>
            <person name="Palsikar V.B."/>
            <person name="Mitreva M."/>
            <person name="Wilson R.K."/>
        </authorList>
    </citation>
    <scope>NUCLEOTIDE SEQUENCE [LARGE SCALE GENOMIC DNA]</scope>
    <source>
        <strain evidence="1 2">ATCC 27760</strain>
    </source>
</reference>
<proteinExistence type="predicted"/>
<name>U2M3U3_9FIRM</name>
<comment type="caution">
    <text evidence="1">The sequence shown here is derived from an EMBL/GenBank/DDBJ whole genome shotgun (WGS) entry which is preliminary data.</text>
</comment>